<keyword evidence="8 10" id="KW-1133">Transmembrane helix</keyword>
<protein>
    <recommendedName>
        <fullName evidence="10">Dolichyl-diphosphooligosaccharide--protein glycosyltransferase subunit 1</fullName>
    </recommendedName>
</protein>
<dbReference type="EMBL" id="CAXDID020000068">
    <property type="protein sequence ID" value="CAL6013154.1"/>
    <property type="molecule type" value="Genomic_DNA"/>
</dbReference>
<evidence type="ECO:0000256" key="7">
    <source>
        <dbReference type="ARBA" id="ARBA00022824"/>
    </source>
</evidence>
<accession>A0AA86USV2</accession>
<evidence type="ECO:0000256" key="3">
    <source>
        <dbReference type="ARBA" id="ARBA00004922"/>
    </source>
</evidence>
<evidence type="ECO:0000256" key="4">
    <source>
        <dbReference type="ARBA" id="ARBA00008905"/>
    </source>
</evidence>
<comment type="caution">
    <text evidence="11">The sequence shown here is derived from an EMBL/GenBank/DDBJ whole genome shotgun (WGS) entry which is preliminary data.</text>
</comment>
<dbReference type="PANTHER" id="PTHR21049:SF0">
    <property type="entry name" value="DOLICHYL-DIPHOSPHOOLIGOSACCHARIDE--PROTEIN GLYCOSYLTRANSFERASE SUBUNIT 1"/>
    <property type="match status" value="1"/>
</dbReference>
<comment type="subcellular location">
    <subcellularLocation>
        <location evidence="2 10">Endoplasmic reticulum membrane</location>
        <topology evidence="2 10">Single-pass type I membrane protein</topology>
    </subcellularLocation>
</comment>
<organism evidence="11">
    <name type="scientific">Hexamita inflata</name>
    <dbReference type="NCBI Taxonomy" id="28002"/>
    <lineage>
        <taxon>Eukaryota</taxon>
        <taxon>Metamonada</taxon>
        <taxon>Diplomonadida</taxon>
        <taxon>Hexamitidae</taxon>
        <taxon>Hexamitinae</taxon>
        <taxon>Hexamita</taxon>
    </lineage>
</organism>
<dbReference type="EMBL" id="CATOUU010000790">
    <property type="protein sequence ID" value="CAI9948613.1"/>
    <property type="molecule type" value="Genomic_DNA"/>
</dbReference>
<dbReference type="InterPro" id="IPR007676">
    <property type="entry name" value="Ribophorin_I"/>
</dbReference>
<evidence type="ECO:0000313" key="13">
    <source>
        <dbReference type="Proteomes" id="UP001642409"/>
    </source>
</evidence>
<keyword evidence="9 10" id="KW-0472">Membrane</keyword>
<comment type="pathway">
    <text evidence="3 10">Protein modification; protein glycosylation.</text>
</comment>
<dbReference type="Proteomes" id="UP001642409">
    <property type="component" value="Unassembled WGS sequence"/>
</dbReference>
<evidence type="ECO:0000256" key="2">
    <source>
        <dbReference type="ARBA" id="ARBA00004115"/>
    </source>
</evidence>
<keyword evidence="13" id="KW-1185">Reference proteome</keyword>
<evidence type="ECO:0000256" key="9">
    <source>
        <dbReference type="ARBA" id="ARBA00023136"/>
    </source>
</evidence>
<dbReference type="PANTHER" id="PTHR21049">
    <property type="entry name" value="RIBOPHORIN I"/>
    <property type="match status" value="1"/>
</dbReference>
<keyword evidence="7 10" id="KW-0256">Endoplasmic reticulum</keyword>
<proteinExistence type="inferred from homology"/>
<evidence type="ECO:0000256" key="8">
    <source>
        <dbReference type="ARBA" id="ARBA00022989"/>
    </source>
</evidence>
<comment type="subunit">
    <text evidence="10">Component of the oligosaccharyltransferase (OST) complex.</text>
</comment>
<sequence length="467" mass="53266">MLALISSFAIEDSSIYQIKQLNRDVSLVDGTYYKEVTRMQIKPLIENPPMTFFYAIPFHFYKRVSFMTARNSRTSEILNVSIVRRDEFRANLFFLKVELDALPPAGEQLQLMVEYHVATGATYSNKFTSIFTNHSELQGSEVEQRTKDDRKLEATFAAQCPQIYDISSQKTTVKLPAGTYLEHNTSFSPVIYKADKIEIGPNEYLAQLEFDNITIKYSALYPTMNVSSKRSVFPSGLPVRIGEFENQLGRVHILDELNFTNTDPEPEGLRESRLHIFNLRQQQNRMIHEITVQIPKAENIRVFDRVGKVASVKITHSNNITTLVIQPRHELFGGDMGQIKIEYDAIVMEQQKTNIGLTMLSTPKLVPNSFYNKVEVCVYPPSTSKNVKFYAGFPVEFEEDSKAMKSLDIEERNGKCFGRHLSSNTFAERQFGLKFEIDEEKIVLRFAVVAAAIAATVMGAWLIRLAM</sequence>
<feature type="transmembrane region" description="Helical" evidence="10">
    <location>
        <begin position="442"/>
        <end position="463"/>
    </location>
</feature>
<evidence type="ECO:0000256" key="1">
    <source>
        <dbReference type="ARBA" id="ARBA00002791"/>
    </source>
</evidence>
<dbReference type="AlphaFoldDB" id="A0AA86USV2"/>
<keyword evidence="6" id="KW-0732">Signal</keyword>
<dbReference type="GO" id="GO:0018279">
    <property type="term" value="P:protein N-linked glycosylation via asparagine"/>
    <property type="evidence" value="ECO:0007669"/>
    <property type="project" value="TreeGrafter"/>
</dbReference>
<name>A0AA86USV2_9EUKA</name>
<evidence type="ECO:0000256" key="10">
    <source>
        <dbReference type="RuleBase" id="RU361143"/>
    </source>
</evidence>
<keyword evidence="5 10" id="KW-0812">Transmembrane</keyword>
<reference evidence="12 13" key="2">
    <citation type="submission" date="2024-07" db="EMBL/GenBank/DDBJ databases">
        <authorList>
            <person name="Akdeniz Z."/>
        </authorList>
    </citation>
    <scope>NUCLEOTIDE SEQUENCE [LARGE SCALE GENOMIC DNA]</scope>
</reference>
<dbReference type="GO" id="GO:0008250">
    <property type="term" value="C:oligosaccharyltransferase complex"/>
    <property type="evidence" value="ECO:0007669"/>
    <property type="project" value="UniProtKB-UniRule"/>
</dbReference>
<evidence type="ECO:0000256" key="5">
    <source>
        <dbReference type="ARBA" id="ARBA00022692"/>
    </source>
</evidence>
<evidence type="ECO:0000313" key="12">
    <source>
        <dbReference type="EMBL" id="CAL6013154.1"/>
    </source>
</evidence>
<gene>
    <name evidence="12" type="ORF">HINF_LOCUS23647</name>
    <name evidence="11" type="ORF">HINF_LOCUS36258</name>
</gene>
<comment type="similarity">
    <text evidence="4 10">Belongs to the OST1 family.</text>
</comment>
<evidence type="ECO:0000256" key="6">
    <source>
        <dbReference type="ARBA" id="ARBA00022729"/>
    </source>
</evidence>
<comment type="function">
    <text evidence="1 10">Subunit of the oligosaccharyl transferase (OST) complex that catalyzes the initial transfer of a defined glycan (Glc(3)Man(9)GlcNAc(2) in eukaryotes) from the lipid carrier dolichol-pyrophosphate to an asparagine residue within an Asn-X-Ser/Thr consensus motif in nascent polypeptide chains, the first step in protein N-glycosylation. N-glycosylation occurs cotranslationally and the complex associates with the Sec61 complex at the channel-forming translocon complex that mediates protein translocation across the endoplasmic reticulum (ER). All subunits are required for a maximal enzyme activity.</text>
</comment>
<evidence type="ECO:0000313" key="11">
    <source>
        <dbReference type="EMBL" id="CAI9948613.1"/>
    </source>
</evidence>
<dbReference type="Pfam" id="PF04597">
    <property type="entry name" value="Ribophorin_I"/>
    <property type="match status" value="1"/>
</dbReference>
<reference evidence="11" key="1">
    <citation type="submission" date="2023-06" db="EMBL/GenBank/DDBJ databases">
        <authorList>
            <person name="Kurt Z."/>
        </authorList>
    </citation>
    <scope>NUCLEOTIDE SEQUENCE</scope>
</reference>